<name>A0A940N8R4_9PROT</name>
<keyword evidence="1" id="KW-0472">Membrane</keyword>
<dbReference type="Gene3D" id="2.20.25.10">
    <property type="match status" value="1"/>
</dbReference>
<gene>
    <name evidence="3" type="ORF">J5Y10_25265</name>
</gene>
<proteinExistence type="predicted"/>
<dbReference type="EMBL" id="JAGIZA010000027">
    <property type="protein sequence ID" value="MBP0496117.1"/>
    <property type="molecule type" value="Genomic_DNA"/>
</dbReference>
<dbReference type="Pfam" id="PF08241">
    <property type="entry name" value="Methyltransf_11"/>
    <property type="match status" value="1"/>
</dbReference>
<dbReference type="InterPro" id="IPR029063">
    <property type="entry name" value="SAM-dependent_MTases_sf"/>
</dbReference>
<keyword evidence="3" id="KW-0489">Methyltransferase</keyword>
<keyword evidence="1" id="KW-1133">Transmembrane helix</keyword>
<evidence type="ECO:0000259" key="2">
    <source>
        <dbReference type="Pfam" id="PF08241"/>
    </source>
</evidence>
<dbReference type="SUPFAM" id="SSF158997">
    <property type="entry name" value="Trm112p-like"/>
    <property type="match status" value="1"/>
</dbReference>
<dbReference type="GO" id="GO:0008757">
    <property type="term" value="F:S-adenosylmethionine-dependent methyltransferase activity"/>
    <property type="evidence" value="ECO:0007669"/>
    <property type="project" value="InterPro"/>
</dbReference>
<accession>A0A940N8R4</accession>
<keyword evidence="1" id="KW-0812">Transmembrane</keyword>
<dbReference type="RefSeq" id="WP_209376909.1">
    <property type="nucleotide sequence ID" value="NZ_JAGIZA010000027.1"/>
</dbReference>
<dbReference type="AlphaFoldDB" id="A0A940N8R4"/>
<dbReference type="CDD" id="cd02440">
    <property type="entry name" value="AdoMet_MTases"/>
    <property type="match status" value="1"/>
</dbReference>
<comment type="caution">
    <text evidence="3">The sequence shown here is derived from an EMBL/GenBank/DDBJ whole genome shotgun (WGS) entry which is preliminary data.</text>
</comment>
<feature type="transmembrane region" description="Helical" evidence="1">
    <location>
        <begin position="235"/>
        <end position="255"/>
    </location>
</feature>
<sequence length="331" mass="35857">MIDEVTAEPATLRGFLLACPKDRRPLEAAGTSLRCCGCGAIFPVVGGVPVLINDERSAFAIADYSEGAGYEGPSYGREGDRSGGLRRLYHRAARRLGDAGSSIRHPDADDAIAYVAALRPRPRVLVIGSGGLRLGGPEDRVLNTDVAFGPAVDAVADAHDLPFPDGSFDLVIAVAVLEHVADPWRCAQEFRRVLDRGGFVYAVTPFLQPVHMGAYDFTRFTPIGHRRLFRQFDEIAAGIAMGVGSVAAWTFGSALQAMSGRRRWRMAARVMGLLSTPMLRLLDRPLRHGADAAGGCWFFGSLREGAPVSDRELVRDYRDRFGLGPERLPPP</sequence>
<reference evidence="3" key="1">
    <citation type="submission" date="2021-03" db="EMBL/GenBank/DDBJ databases">
        <authorList>
            <person name="So Y."/>
        </authorList>
    </citation>
    <scope>NUCLEOTIDE SEQUENCE</scope>
    <source>
        <strain evidence="3">SG15</strain>
    </source>
</reference>
<dbReference type="Proteomes" id="UP000677537">
    <property type="component" value="Unassembled WGS sequence"/>
</dbReference>
<dbReference type="GO" id="GO:0032259">
    <property type="term" value="P:methylation"/>
    <property type="evidence" value="ECO:0007669"/>
    <property type="project" value="UniProtKB-KW"/>
</dbReference>
<keyword evidence="4" id="KW-1185">Reference proteome</keyword>
<organism evidence="3 4">
    <name type="scientific">Roseomonas indoligenes</name>
    <dbReference type="NCBI Taxonomy" id="2820811"/>
    <lineage>
        <taxon>Bacteria</taxon>
        <taxon>Pseudomonadati</taxon>
        <taxon>Pseudomonadota</taxon>
        <taxon>Alphaproteobacteria</taxon>
        <taxon>Acetobacterales</taxon>
        <taxon>Roseomonadaceae</taxon>
        <taxon>Roseomonas</taxon>
    </lineage>
</organism>
<keyword evidence="3" id="KW-0808">Transferase</keyword>
<dbReference type="Gene3D" id="3.40.50.150">
    <property type="entry name" value="Vaccinia Virus protein VP39"/>
    <property type="match status" value="1"/>
</dbReference>
<evidence type="ECO:0000256" key="1">
    <source>
        <dbReference type="SAM" id="Phobius"/>
    </source>
</evidence>
<dbReference type="SUPFAM" id="SSF53335">
    <property type="entry name" value="S-adenosyl-L-methionine-dependent methyltransferases"/>
    <property type="match status" value="1"/>
</dbReference>
<feature type="domain" description="Methyltransferase type 11" evidence="2">
    <location>
        <begin position="154"/>
        <end position="201"/>
    </location>
</feature>
<protein>
    <submittedName>
        <fullName evidence="3">Methyltransferase domain-containing protein</fullName>
    </submittedName>
</protein>
<evidence type="ECO:0000313" key="4">
    <source>
        <dbReference type="Proteomes" id="UP000677537"/>
    </source>
</evidence>
<dbReference type="InterPro" id="IPR013216">
    <property type="entry name" value="Methyltransf_11"/>
</dbReference>
<evidence type="ECO:0000313" key="3">
    <source>
        <dbReference type="EMBL" id="MBP0496117.1"/>
    </source>
</evidence>